<keyword evidence="7" id="KW-0460">Magnesium</keyword>
<comment type="cofactor">
    <cofactor evidence="1">
        <name>Mg(2+)</name>
        <dbReference type="ChEBI" id="CHEBI:18420"/>
    </cofactor>
</comment>
<evidence type="ECO:0000259" key="10">
    <source>
        <dbReference type="PROSITE" id="PS51462"/>
    </source>
</evidence>
<dbReference type="PANTHER" id="PTHR42904">
    <property type="entry name" value="NUDIX HYDROLASE, NUDC SUBFAMILY"/>
    <property type="match status" value="1"/>
</dbReference>
<evidence type="ECO:0000256" key="6">
    <source>
        <dbReference type="ARBA" id="ARBA00022801"/>
    </source>
</evidence>
<dbReference type="EMBL" id="JAZGJQ010000001">
    <property type="protein sequence ID" value="MEE6146419.1"/>
    <property type="molecule type" value="Genomic_DNA"/>
</dbReference>
<dbReference type="RefSeq" id="WP_330957185.1">
    <property type="nucleotide sequence ID" value="NZ_JAZGJQ010000001.1"/>
</dbReference>
<dbReference type="Pfam" id="PF09297">
    <property type="entry name" value="Zn_ribbon_NUD"/>
    <property type="match status" value="1"/>
</dbReference>
<dbReference type="InterPro" id="IPR015797">
    <property type="entry name" value="NUDIX_hydrolase-like_dom_sf"/>
</dbReference>
<dbReference type="PROSITE" id="PS00893">
    <property type="entry name" value="NUDIX_BOX"/>
    <property type="match status" value="1"/>
</dbReference>
<reference evidence="11 12" key="1">
    <citation type="submission" date="2024-01" db="EMBL/GenBank/DDBJ databases">
        <title>Description of Olsenella sp. nov., isolated from pig feces.</title>
        <authorList>
            <person name="Chang Y.-H."/>
        </authorList>
    </citation>
    <scope>NUCLEOTIDE SEQUENCE [LARGE SCALE GENOMIC DNA]</scope>
    <source>
        <strain evidence="11 12">YH-ols2223</strain>
    </source>
</reference>
<dbReference type="InterPro" id="IPR049734">
    <property type="entry name" value="NudC-like_C"/>
</dbReference>
<dbReference type="InterPro" id="IPR020084">
    <property type="entry name" value="NUDIX_hydrolase_CS"/>
</dbReference>
<feature type="domain" description="Nudix hydrolase" evidence="10">
    <location>
        <begin position="172"/>
        <end position="296"/>
    </location>
</feature>
<dbReference type="GO" id="GO:0016787">
    <property type="term" value="F:hydrolase activity"/>
    <property type="evidence" value="ECO:0007669"/>
    <property type="project" value="UniProtKB-KW"/>
</dbReference>
<evidence type="ECO:0000256" key="1">
    <source>
        <dbReference type="ARBA" id="ARBA00001946"/>
    </source>
</evidence>
<keyword evidence="12" id="KW-1185">Reference proteome</keyword>
<evidence type="ECO:0000256" key="7">
    <source>
        <dbReference type="ARBA" id="ARBA00022842"/>
    </source>
</evidence>
<dbReference type="Proteomes" id="UP001332931">
    <property type="component" value="Unassembled WGS sequence"/>
</dbReference>
<dbReference type="PANTHER" id="PTHR42904:SF6">
    <property type="entry name" value="NAD-CAPPED RNA HYDROLASE NUDT12"/>
    <property type="match status" value="1"/>
</dbReference>
<dbReference type="InterPro" id="IPR015376">
    <property type="entry name" value="Znr_NADH_PPase"/>
</dbReference>
<evidence type="ECO:0000256" key="2">
    <source>
        <dbReference type="ARBA" id="ARBA00001947"/>
    </source>
</evidence>
<dbReference type="SUPFAM" id="SSF55811">
    <property type="entry name" value="Nudix"/>
    <property type="match status" value="1"/>
</dbReference>
<dbReference type="CDD" id="cd03429">
    <property type="entry name" value="NUDIX_NADH_pyrophosphatase_Nudt13"/>
    <property type="match status" value="1"/>
</dbReference>
<evidence type="ECO:0000256" key="9">
    <source>
        <dbReference type="ARBA" id="ARBA00023679"/>
    </source>
</evidence>
<dbReference type="PROSITE" id="PS51462">
    <property type="entry name" value="NUDIX"/>
    <property type="match status" value="1"/>
</dbReference>
<protein>
    <recommendedName>
        <fullName evidence="4">NAD(+) diphosphatase</fullName>
        <ecNumber evidence="4">3.6.1.22</ecNumber>
    </recommendedName>
</protein>
<keyword evidence="5" id="KW-0479">Metal-binding</keyword>
<keyword evidence="8" id="KW-0520">NAD</keyword>
<dbReference type="InterPro" id="IPR000086">
    <property type="entry name" value="NUDIX_hydrolase_dom"/>
</dbReference>
<evidence type="ECO:0000256" key="3">
    <source>
        <dbReference type="ARBA" id="ARBA00009595"/>
    </source>
</evidence>
<evidence type="ECO:0000256" key="8">
    <source>
        <dbReference type="ARBA" id="ARBA00023027"/>
    </source>
</evidence>
<comment type="catalytic activity">
    <reaction evidence="9">
        <text>a 5'-end NAD(+)-phospho-ribonucleoside in mRNA + H2O = a 5'-end phospho-adenosine-phospho-ribonucleoside in mRNA + beta-nicotinamide D-ribonucleotide + 2 H(+)</text>
        <dbReference type="Rhea" id="RHEA:60876"/>
        <dbReference type="Rhea" id="RHEA-COMP:15698"/>
        <dbReference type="Rhea" id="RHEA-COMP:15719"/>
        <dbReference type="ChEBI" id="CHEBI:14649"/>
        <dbReference type="ChEBI" id="CHEBI:15377"/>
        <dbReference type="ChEBI" id="CHEBI:15378"/>
        <dbReference type="ChEBI" id="CHEBI:144029"/>
        <dbReference type="ChEBI" id="CHEBI:144051"/>
    </reaction>
    <physiologicalReaction direction="left-to-right" evidence="9">
        <dbReference type="Rhea" id="RHEA:60877"/>
    </physiologicalReaction>
</comment>
<dbReference type="Gene3D" id="3.90.79.20">
    <property type="match status" value="1"/>
</dbReference>
<keyword evidence="6 11" id="KW-0378">Hydrolase</keyword>
<name>A0ABU7R753_9ACTN</name>
<dbReference type="Gene3D" id="3.90.79.10">
    <property type="entry name" value="Nucleoside Triphosphate Pyrophosphohydrolase"/>
    <property type="match status" value="1"/>
</dbReference>
<comment type="cofactor">
    <cofactor evidence="2">
        <name>Zn(2+)</name>
        <dbReference type="ChEBI" id="CHEBI:29105"/>
    </cofactor>
</comment>
<evidence type="ECO:0000256" key="4">
    <source>
        <dbReference type="ARBA" id="ARBA00012381"/>
    </source>
</evidence>
<gene>
    <name evidence="11" type="primary">nudC</name>
    <name evidence="11" type="ORF">VXJ25_00195</name>
</gene>
<accession>A0ABU7R753</accession>
<evidence type="ECO:0000313" key="12">
    <source>
        <dbReference type="Proteomes" id="UP001332931"/>
    </source>
</evidence>
<proteinExistence type="inferred from homology"/>
<evidence type="ECO:0000313" key="11">
    <source>
        <dbReference type="EMBL" id="MEE6146419.1"/>
    </source>
</evidence>
<sequence length="304" mass="33681">MIQDIGEHRFDNSYRPLPARPSDVLLRYRDGAVLVRGAAGEGAAGVAAAAAGSGSAGASGAAPAPALELPLVSEFAGEVDPAGLTFLFTIDDTRFYLSEDEDAPVPPGLGWEPVSALRSARPRWRAFACITGYQLRNWYADNRFCGRCGHPTLRVDRNRELCCPQCDRVIYPKIQPAVICGVTHGSKILLTKYAGRKYTNYALVAGFNEVGESLEETCRREVMEEVGIRVKHLRYYKDQPWSFTDTLLAGFFCELDGTPRITLDRSELRLGVWADRSEIPERLADTSSLTNEMILFFRNHPEAF</sequence>
<organism evidence="11 12">
    <name type="scientific">Olsenella absiana</name>
    <dbReference type="NCBI Taxonomy" id="3115222"/>
    <lineage>
        <taxon>Bacteria</taxon>
        <taxon>Bacillati</taxon>
        <taxon>Actinomycetota</taxon>
        <taxon>Coriobacteriia</taxon>
        <taxon>Coriobacteriales</taxon>
        <taxon>Atopobiaceae</taxon>
        <taxon>Olsenella</taxon>
    </lineage>
</organism>
<comment type="caution">
    <text evidence="11">The sequence shown here is derived from an EMBL/GenBank/DDBJ whole genome shotgun (WGS) entry which is preliminary data.</text>
</comment>
<dbReference type="EC" id="3.6.1.22" evidence="4"/>
<dbReference type="InterPro" id="IPR050241">
    <property type="entry name" value="NAD-cap_RNA_hydrolase_NudC"/>
</dbReference>
<evidence type="ECO:0000256" key="5">
    <source>
        <dbReference type="ARBA" id="ARBA00022723"/>
    </source>
</evidence>
<dbReference type="Pfam" id="PF00293">
    <property type="entry name" value="NUDIX"/>
    <property type="match status" value="1"/>
</dbReference>
<comment type="similarity">
    <text evidence="3">Belongs to the Nudix hydrolase family. NudC subfamily.</text>
</comment>
<dbReference type="NCBIfam" id="NF001299">
    <property type="entry name" value="PRK00241.1"/>
    <property type="match status" value="1"/>
</dbReference>